<reference evidence="4 5" key="1">
    <citation type="submission" date="2009-04" db="EMBL/GenBank/DDBJ databases">
        <authorList>
            <person name="Sebastian Y."/>
            <person name="Madupu R."/>
            <person name="Durkin A.S."/>
            <person name="Torralba M."/>
            <person name="Methe B."/>
            <person name="Sutton G.G."/>
            <person name="Strausberg R.L."/>
            <person name="Nelson K.E."/>
        </authorList>
    </citation>
    <scope>NUCLEOTIDE SEQUENCE [LARGE SCALE GENOMIC DNA]</scope>
    <source>
        <strain evidence="4 5">60-3</strain>
    </source>
</reference>
<sequence>MYYAQADKTRVIPFEEVIKDIAEMSSLTTGDVRNAIDRLAYYLKRELAEGNTVQLGQIGTFRMNTASKFVETPEEVNASILKESKVQFGLSFHLKEAKDSLRVAVFNPYTQKKLGNAGTDPNAGGGTTDPNAGGGSNPGTNEEDNIGI</sequence>
<dbReference type="InterPro" id="IPR010992">
    <property type="entry name" value="IHF-like_DNA-bd_dom_sf"/>
</dbReference>
<proteinExistence type="predicted"/>
<dbReference type="InterPro" id="IPR041607">
    <property type="entry name" value="HU-HIG"/>
</dbReference>
<dbReference type="Pfam" id="PF18291">
    <property type="entry name" value="HU-HIG"/>
    <property type="match status" value="1"/>
</dbReference>
<dbReference type="eggNOG" id="COG0776">
    <property type="taxonomic scope" value="Bacteria"/>
</dbReference>
<dbReference type="NCBIfam" id="TIGR01201">
    <property type="entry name" value="HU_rel"/>
    <property type="match status" value="1"/>
</dbReference>
<accession>C2MBD6</accession>
<dbReference type="Proteomes" id="UP000003303">
    <property type="component" value="Unassembled WGS sequence"/>
</dbReference>
<dbReference type="Gene3D" id="4.10.520.10">
    <property type="entry name" value="IHF-like DNA-binding proteins"/>
    <property type="match status" value="1"/>
</dbReference>
<dbReference type="InterPro" id="IPR005902">
    <property type="entry name" value="HU_DNA-bd_put"/>
</dbReference>
<feature type="domain" description="HU" evidence="3">
    <location>
        <begin position="2"/>
        <end position="101"/>
    </location>
</feature>
<keyword evidence="1 4" id="KW-0238">DNA-binding</keyword>
<feature type="compositionally biased region" description="Gly residues" evidence="2">
    <location>
        <begin position="123"/>
        <end position="137"/>
    </location>
</feature>
<keyword evidence="5" id="KW-1185">Reference proteome</keyword>
<organism evidence="4 5">
    <name type="scientific">Porphyromonas uenonis 60-3</name>
    <dbReference type="NCBI Taxonomy" id="596327"/>
    <lineage>
        <taxon>Bacteria</taxon>
        <taxon>Pseudomonadati</taxon>
        <taxon>Bacteroidota</taxon>
        <taxon>Bacteroidia</taxon>
        <taxon>Bacteroidales</taxon>
        <taxon>Porphyromonadaceae</taxon>
        <taxon>Porphyromonas</taxon>
    </lineage>
</organism>
<dbReference type="STRING" id="596327.PORUE0001_0613"/>
<evidence type="ECO:0000313" key="4">
    <source>
        <dbReference type="EMBL" id="EEK16903.1"/>
    </source>
</evidence>
<evidence type="ECO:0000256" key="1">
    <source>
        <dbReference type="ARBA" id="ARBA00023125"/>
    </source>
</evidence>
<dbReference type="SUPFAM" id="SSF47729">
    <property type="entry name" value="IHF-like DNA-binding proteins"/>
    <property type="match status" value="1"/>
</dbReference>
<name>C2MBD6_9PORP</name>
<dbReference type="GO" id="GO:0003677">
    <property type="term" value="F:DNA binding"/>
    <property type="evidence" value="ECO:0007669"/>
    <property type="project" value="UniProtKB-KW"/>
</dbReference>
<evidence type="ECO:0000313" key="5">
    <source>
        <dbReference type="Proteomes" id="UP000003303"/>
    </source>
</evidence>
<comment type="caution">
    <text evidence="4">The sequence shown here is derived from an EMBL/GenBank/DDBJ whole genome shotgun (WGS) entry which is preliminary data.</text>
</comment>
<dbReference type="EMBL" id="ACLR01000123">
    <property type="protein sequence ID" value="EEK16903.1"/>
    <property type="molecule type" value="Genomic_DNA"/>
</dbReference>
<protein>
    <submittedName>
        <fullName evidence="4">Putative DNA-binding protein</fullName>
    </submittedName>
</protein>
<evidence type="ECO:0000259" key="3">
    <source>
        <dbReference type="Pfam" id="PF18291"/>
    </source>
</evidence>
<dbReference type="AlphaFoldDB" id="C2MBD6"/>
<gene>
    <name evidence="4" type="ORF">PORUE0001_0613</name>
</gene>
<evidence type="ECO:0000256" key="2">
    <source>
        <dbReference type="SAM" id="MobiDB-lite"/>
    </source>
</evidence>
<feature type="region of interest" description="Disordered" evidence="2">
    <location>
        <begin position="112"/>
        <end position="148"/>
    </location>
</feature>